<gene>
    <name evidence="1" type="ORF">CGOC_LOCUS11580</name>
</gene>
<name>A0A3P7NHB7_CYLGO</name>
<sequence length="69" mass="7920">MFVKVVLDDLTRIVLYCRQYLRLNSGRIAHFACNLPPSRRHTGSSRANVVLTAEALYCQIHLYCRLLLG</sequence>
<dbReference type="AlphaFoldDB" id="A0A3P7NHB7"/>
<evidence type="ECO:0000313" key="1">
    <source>
        <dbReference type="EMBL" id="VDN30551.1"/>
    </source>
</evidence>
<accession>A0A3P7NHB7</accession>
<protein>
    <submittedName>
        <fullName evidence="1">Uncharacterized protein</fullName>
    </submittedName>
</protein>
<evidence type="ECO:0000313" key="2">
    <source>
        <dbReference type="Proteomes" id="UP000271889"/>
    </source>
</evidence>
<dbReference type="Proteomes" id="UP000271889">
    <property type="component" value="Unassembled WGS sequence"/>
</dbReference>
<dbReference type="EMBL" id="UYRV01117240">
    <property type="protein sequence ID" value="VDN30551.1"/>
    <property type="molecule type" value="Genomic_DNA"/>
</dbReference>
<reference evidence="1 2" key="1">
    <citation type="submission" date="2018-11" db="EMBL/GenBank/DDBJ databases">
        <authorList>
            <consortium name="Pathogen Informatics"/>
        </authorList>
    </citation>
    <scope>NUCLEOTIDE SEQUENCE [LARGE SCALE GENOMIC DNA]</scope>
</reference>
<organism evidence="1 2">
    <name type="scientific">Cylicostephanus goldi</name>
    <name type="common">Nematode worm</name>
    <dbReference type="NCBI Taxonomy" id="71465"/>
    <lineage>
        <taxon>Eukaryota</taxon>
        <taxon>Metazoa</taxon>
        <taxon>Ecdysozoa</taxon>
        <taxon>Nematoda</taxon>
        <taxon>Chromadorea</taxon>
        <taxon>Rhabditida</taxon>
        <taxon>Rhabditina</taxon>
        <taxon>Rhabditomorpha</taxon>
        <taxon>Strongyloidea</taxon>
        <taxon>Strongylidae</taxon>
        <taxon>Cylicostephanus</taxon>
    </lineage>
</organism>
<proteinExistence type="predicted"/>
<keyword evidence="2" id="KW-1185">Reference proteome</keyword>